<proteinExistence type="predicted"/>
<evidence type="ECO:0000313" key="4">
    <source>
        <dbReference type="Proteomes" id="UP001152130"/>
    </source>
</evidence>
<reference evidence="3" key="1">
    <citation type="submission" date="2022-10" db="EMBL/GenBank/DDBJ databases">
        <title>Fusarium specimens isolated from Avocado Roots.</title>
        <authorList>
            <person name="Stajich J."/>
            <person name="Roper C."/>
            <person name="Heimlech-Rivalta G."/>
        </authorList>
    </citation>
    <scope>NUCLEOTIDE SEQUENCE</scope>
    <source>
        <strain evidence="3">CF00143</strain>
    </source>
</reference>
<dbReference type="Pfam" id="PF06985">
    <property type="entry name" value="HET"/>
    <property type="match status" value="1"/>
</dbReference>
<evidence type="ECO:0000256" key="1">
    <source>
        <dbReference type="PROSITE-ProRule" id="PRU00023"/>
    </source>
</evidence>
<dbReference type="InterPro" id="IPR036770">
    <property type="entry name" value="Ankyrin_rpt-contain_sf"/>
</dbReference>
<evidence type="ECO:0000259" key="2">
    <source>
        <dbReference type="Pfam" id="PF06985"/>
    </source>
</evidence>
<dbReference type="OrthoDB" id="4476201at2759"/>
<name>A0A9W8PKE8_9HYPO</name>
<dbReference type="PROSITE" id="PS50297">
    <property type="entry name" value="ANK_REP_REGION"/>
    <property type="match status" value="1"/>
</dbReference>
<dbReference type="PANTHER" id="PTHR24148">
    <property type="entry name" value="ANKYRIN REPEAT DOMAIN-CONTAINING PROTEIN 39 HOMOLOG-RELATED"/>
    <property type="match status" value="1"/>
</dbReference>
<dbReference type="PROSITE" id="PS50088">
    <property type="entry name" value="ANK_REPEAT"/>
    <property type="match status" value="1"/>
</dbReference>
<dbReference type="SMART" id="SM00248">
    <property type="entry name" value="ANK"/>
    <property type="match status" value="2"/>
</dbReference>
<dbReference type="EMBL" id="JAPDHF010000013">
    <property type="protein sequence ID" value="KAJ4009611.1"/>
    <property type="molecule type" value="Genomic_DNA"/>
</dbReference>
<dbReference type="InterPro" id="IPR052895">
    <property type="entry name" value="HetReg/Transcr_Mod"/>
</dbReference>
<dbReference type="Gene3D" id="1.25.40.20">
    <property type="entry name" value="Ankyrin repeat-containing domain"/>
    <property type="match status" value="1"/>
</dbReference>
<dbReference type="AlphaFoldDB" id="A0A9W8PKE8"/>
<keyword evidence="4" id="KW-1185">Reference proteome</keyword>
<feature type="domain" description="Heterokaryon incompatibility" evidence="2">
    <location>
        <begin position="234"/>
        <end position="331"/>
    </location>
</feature>
<evidence type="ECO:0000313" key="3">
    <source>
        <dbReference type="EMBL" id="KAJ4009611.1"/>
    </source>
</evidence>
<sequence length="407" mass="46726">MPPTIDFPNFPYENLPSPSSVRLFSFIKRPRQLSPPSIFGKQLIECVLETVDINTAPAFDLISAIHENPDSADPGDIDEYGPMHRYPIAVNGKMMFVTRNIYEALKMSQMVNDPVDKRDEPRLETKLITAAENNNKPKVQLLLRQGASVHAQECFGKTAIHYAAQYGHFDIMSLLLDYGASMKVLDDKGQTPFDYLDYTKQEDWNCLEEIAYKMKKTPEERELVSMPEVLRVGRPMWVDAICIDQTNHRERTHHSSLIGQLYQRANSIIAWLGVQNAETTQAIQAITRIIRTVDKGVDNVMSDESPSIYTMPYEYEKPAIIKLLRRSWFERDDLIHEVAFGKAITVYCGTDSIPFSYIMKFLRREPYIGSFLPPDLQLWALIGDRGSNKRLLVELARDQKRVRRCET</sequence>
<dbReference type="Proteomes" id="UP001152130">
    <property type="component" value="Unassembled WGS sequence"/>
</dbReference>
<dbReference type="SUPFAM" id="SSF48403">
    <property type="entry name" value="Ankyrin repeat"/>
    <property type="match status" value="1"/>
</dbReference>
<comment type="caution">
    <text evidence="3">The sequence shown here is derived from an EMBL/GenBank/DDBJ whole genome shotgun (WGS) entry which is preliminary data.</text>
</comment>
<feature type="repeat" description="ANK" evidence="1">
    <location>
        <begin position="155"/>
        <end position="187"/>
    </location>
</feature>
<dbReference type="InterPro" id="IPR002110">
    <property type="entry name" value="Ankyrin_rpt"/>
</dbReference>
<dbReference type="Pfam" id="PF12796">
    <property type="entry name" value="Ank_2"/>
    <property type="match status" value="1"/>
</dbReference>
<organism evidence="3 4">
    <name type="scientific">Fusarium irregulare</name>
    <dbReference type="NCBI Taxonomy" id="2494466"/>
    <lineage>
        <taxon>Eukaryota</taxon>
        <taxon>Fungi</taxon>
        <taxon>Dikarya</taxon>
        <taxon>Ascomycota</taxon>
        <taxon>Pezizomycotina</taxon>
        <taxon>Sordariomycetes</taxon>
        <taxon>Hypocreomycetidae</taxon>
        <taxon>Hypocreales</taxon>
        <taxon>Nectriaceae</taxon>
        <taxon>Fusarium</taxon>
        <taxon>Fusarium incarnatum-equiseti species complex</taxon>
    </lineage>
</organism>
<gene>
    <name evidence="3" type="ORF">NW766_008731</name>
</gene>
<dbReference type="PANTHER" id="PTHR24148:SF64">
    <property type="entry name" value="HETEROKARYON INCOMPATIBILITY DOMAIN-CONTAINING PROTEIN"/>
    <property type="match status" value="1"/>
</dbReference>
<accession>A0A9W8PKE8</accession>
<protein>
    <recommendedName>
        <fullName evidence="2">Heterokaryon incompatibility domain-containing protein</fullName>
    </recommendedName>
</protein>
<dbReference type="InterPro" id="IPR010730">
    <property type="entry name" value="HET"/>
</dbReference>
<keyword evidence="1" id="KW-0040">ANK repeat</keyword>